<keyword evidence="1" id="KW-0812">Transmembrane</keyword>
<feature type="non-terminal residue" evidence="2">
    <location>
        <position position="27"/>
    </location>
</feature>
<keyword evidence="1" id="KW-1133">Transmembrane helix</keyword>
<protein>
    <submittedName>
        <fullName evidence="2">Uncharacterized protein</fullName>
    </submittedName>
</protein>
<proteinExistence type="predicted"/>
<dbReference type="AlphaFoldDB" id="A0A383D1R6"/>
<dbReference type="EMBL" id="UINC01213467">
    <property type="protein sequence ID" value="SVE38250.1"/>
    <property type="molecule type" value="Genomic_DNA"/>
</dbReference>
<evidence type="ECO:0000256" key="1">
    <source>
        <dbReference type="SAM" id="Phobius"/>
    </source>
</evidence>
<sequence>MFCLKQLFINSLFSIVFLISNNIYATT</sequence>
<organism evidence="2">
    <name type="scientific">marine metagenome</name>
    <dbReference type="NCBI Taxonomy" id="408172"/>
    <lineage>
        <taxon>unclassified sequences</taxon>
        <taxon>metagenomes</taxon>
        <taxon>ecological metagenomes</taxon>
    </lineage>
</organism>
<name>A0A383D1R6_9ZZZZ</name>
<feature type="transmembrane region" description="Helical" evidence="1">
    <location>
        <begin position="7"/>
        <end position="25"/>
    </location>
</feature>
<keyword evidence="1" id="KW-0472">Membrane</keyword>
<accession>A0A383D1R6</accession>
<gene>
    <name evidence="2" type="ORF">METZ01_LOCUS491104</name>
</gene>
<reference evidence="2" key="1">
    <citation type="submission" date="2018-05" db="EMBL/GenBank/DDBJ databases">
        <authorList>
            <person name="Lanie J.A."/>
            <person name="Ng W.-L."/>
            <person name="Kazmierczak K.M."/>
            <person name="Andrzejewski T.M."/>
            <person name="Davidsen T.M."/>
            <person name="Wayne K.J."/>
            <person name="Tettelin H."/>
            <person name="Glass J.I."/>
            <person name="Rusch D."/>
            <person name="Podicherti R."/>
            <person name="Tsui H.-C.T."/>
            <person name="Winkler M.E."/>
        </authorList>
    </citation>
    <scope>NUCLEOTIDE SEQUENCE</scope>
</reference>
<evidence type="ECO:0000313" key="2">
    <source>
        <dbReference type="EMBL" id="SVE38250.1"/>
    </source>
</evidence>